<evidence type="ECO:0000313" key="1">
    <source>
        <dbReference type="EMBL" id="MFC3050706.1"/>
    </source>
</evidence>
<dbReference type="Proteomes" id="UP001595444">
    <property type="component" value="Unassembled WGS sequence"/>
</dbReference>
<gene>
    <name evidence="1" type="ORF">ACFOKA_02185</name>
</gene>
<name>A0ABV7D134_9PROT</name>
<keyword evidence="2" id="KW-1185">Reference proteome</keyword>
<accession>A0ABV7D134</accession>
<comment type="caution">
    <text evidence="1">The sequence shown here is derived from an EMBL/GenBank/DDBJ whole genome shotgun (WGS) entry which is preliminary data.</text>
</comment>
<dbReference type="Gene3D" id="3.40.50.2000">
    <property type="entry name" value="Glycogen Phosphorylase B"/>
    <property type="match status" value="1"/>
</dbReference>
<reference evidence="2" key="1">
    <citation type="journal article" date="2019" name="Int. J. Syst. Evol. Microbiol.">
        <title>The Global Catalogue of Microorganisms (GCM) 10K type strain sequencing project: providing services to taxonomists for standard genome sequencing and annotation.</title>
        <authorList>
            <consortium name="The Broad Institute Genomics Platform"/>
            <consortium name="The Broad Institute Genome Sequencing Center for Infectious Disease"/>
            <person name="Wu L."/>
            <person name="Ma J."/>
        </authorList>
    </citation>
    <scope>NUCLEOTIDE SEQUENCE [LARGE SCALE GENOMIC DNA]</scope>
    <source>
        <strain evidence="2">KCTC 62164</strain>
    </source>
</reference>
<evidence type="ECO:0008006" key="3">
    <source>
        <dbReference type="Google" id="ProtNLM"/>
    </source>
</evidence>
<protein>
    <recommendedName>
        <fullName evidence="3">Glycosyl transferase family 1 domain-containing protein</fullName>
    </recommendedName>
</protein>
<evidence type="ECO:0000313" key="2">
    <source>
        <dbReference type="Proteomes" id="UP001595444"/>
    </source>
</evidence>
<organism evidence="1 2">
    <name type="scientific">Kordiimonas pumila</name>
    <dbReference type="NCBI Taxonomy" id="2161677"/>
    <lineage>
        <taxon>Bacteria</taxon>
        <taxon>Pseudomonadati</taxon>
        <taxon>Pseudomonadota</taxon>
        <taxon>Alphaproteobacteria</taxon>
        <taxon>Kordiimonadales</taxon>
        <taxon>Kordiimonadaceae</taxon>
        <taxon>Kordiimonas</taxon>
    </lineage>
</organism>
<proteinExistence type="predicted"/>
<dbReference type="EMBL" id="JBHRSL010000002">
    <property type="protein sequence ID" value="MFC3050706.1"/>
    <property type="molecule type" value="Genomic_DNA"/>
</dbReference>
<sequence>MTDPVLQAMHFLADPSRHVTESDKASLMNIANVILTSDLTPDARNGAISTLERGMATKDKYKAIFIESMLLCLTKRPKHSARIAQHLQSYKPDIEEANSTYTNLVWQRFTMDETKDKRLYQHCTRAATLPLFRHLISLFKGMYDREVPDHPTTFKRTNRVVVVTRQMQMPPHAPSVRTLEFAHNLIEKHGKEVMIVCSSELSKSYNGAIMPSAHGNYDERFFNLKTITYEGIQIPFTICGNGVFSEASLREGIRAIHDFGPDMILSIGSPNLLPEVFHQRCFCFFYNSGRGLPLTQHQHFHMWEDPTPEQAKQIKQEKLAENFLFVSTPGYHVQKQFMTLNRSDYNLPEDSFVFAVIGMRLTTEVDSSFIEMMATIQKSTNCYFIFAGRFEGFNTAFASHPALGENCRYLDMQPDIMAVYALANAYLNPERKGGGSSAAQALQAGIPVLTLPSGDVGFMATNFPKLPNYNTVGHVAIELATNPEKMVEYKAYTAAEAKRLSVRDAYLERILEEFEKYAAQKEQEQSLN</sequence>
<dbReference type="SUPFAM" id="SSF53756">
    <property type="entry name" value="UDP-Glycosyltransferase/glycogen phosphorylase"/>
    <property type="match status" value="1"/>
</dbReference>
<dbReference type="RefSeq" id="WP_194212761.1">
    <property type="nucleotide sequence ID" value="NZ_CP061205.1"/>
</dbReference>